<dbReference type="InterPro" id="IPR034660">
    <property type="entry name" value="DinB/YfiT-like"/>
</dbReference>
<dbReference type="InterPro" id="IPR024775">
    <property type="entry name" value="DinB-like"/>
</dbReference>
<evidence type="ECO:0000256" key="1">
    <source>
        <dbReference type="SAM" id="Coils"/>
    </source>
</evidence>
<proteinExistence type="predicted"/>
<dbReference type="EMBL" id="JBHSDV010000006">
    <property type="protein sequence ID" value="MFC4389062.1"/>
    <property type="molecule type" value="Genomic_DNA"/>
</dbReference>
<evidence type="ECO:0000313" key="3">
    <source>
        <dbReference type="EMBL" id="MFC4389062.1"/>
    </source>
</evidence>
<keyword evidence="4" id="KW-1185">Reference proteome</keyword>
<evidence type="ECO:0000313" key="4">
    <source>
        <dbReference type="Proteomes" id="UP001595880"/>
    </source>
</evidence>
<reference evidence="4" key="1">
    <citation type="journal article" date="2019" name="Int. J. Syst. Evol. Microbiol.">
        <title>The Global Catalogue of Microorganisms (GCM) 10K type strain sequencing project: providing services to taxonomists for standard genome sequencing and annotation.</title>
        <authorList>
            <consortium name="The Broad Institute Genomics Platform"/>
            <consortium name="The Broad Institute Genome Sequencing Center for Infectious Disease"/>
            <person name="Wu L."/>
            <person name="Ma J."/>
        </authorList>
    </citation>
    <scope>NUCLEOTIDE SEQUENCE [LARGE SCALE GENOMIC DNA]</scope>
    <source>
        <strain evidence="4">KACC 14058</strain>
    </source>
</reference>
<protein>
    <submittedName>
        <fullName evidence="3">DinB family protein</fullName>
    </submittedName>
</protein>
<keyword evidence="1" id="KW-0175">Coiled coil</keyword>
<dbReference type="Gene3D" id="1.20.120.450">
    <property type="entry name" value="dinb family like domain"/>
    <property type="match status" value="1"/>
</dbReference>
<gene>
    <name evidence="3" type="ORF">ACFOZ1_14865</name>
</gene>
<dbReference type="Proteomes" id="UP001595880">
    <property type="component" value="Unassembled WGS sequence"/>
</dbReference>
<comment type="caution">
    <text evidence="3">The sequence shown here is derived from an EMBL/GenBank/DDBJ whole genome shotgun (WGS) entry which is preliminary data.</text>
</comment>
<dbReference type="SUPFAM" id="SSF109854">
    <property type="entry name" value="DinB/YfiT-like putative metalloenzymes"/>
    <property type="match status" value="1"/>
</dbReference>
<evidence type="ECO:0000259" key="2">
    <source>
        <dbReference type="Pfam" id="PF12867"/>
    </source>
</evidence>
<name>A0ABV8VWZ8_9BACI</name>
<dbReference type="RefSeq" id="WP_390200537.1">
    <property type="nucleotide sequence ID" value="NZ_JBHSDV010000006.1"/>
</dbReference>
<feature type="coiled-coil region" evidence="1">
    <location>
        <begin position="76"/>
        <end position="140"/>
    </location>
</feature>
<accession>A0ABV8VWZ8</accession>
<organism evidence="3 4">
    <name type="scientific">Gracilibacillus marinus</name>
    <dbReference type="NCBI Taxonomy" id="630535"/>
    <lineage>
        <taxon>Bacteria</taxon>
        <taxon>Bacillati</taxon>
        <taxon>Bacillota</taxon>
        <taxon>Bacilli</taxon>
        <taxon>Bacillales</taxon>
        <taxon>Bacillaceae</taxon>
        <taxon>Gracilibacillus</taxon>
    </lineage>
</organism>
<dbReference type="Pfam" id="PF12867">
    <property type="entry name" value="DinB_2"/>
    <property type="match status" value="1"/>
</dbReference>
<feature type="domain" description="DinB-like" evidence="2">
    <location>
        <begin position="30"/>
        <end position="173"/>
    </location>
</feature>
<sequence>MKSYYIGLYFDKIYMQRTSFSMRMENYRERPWVRPREDKWSFGETYYHLYLMVKRFRQLNNFYLPVAKQIASRRRKASYKTEIEDIYKEYKQKKKKPMKAPSILVPPKDIESTISFATLTRELDEETKRLEQLVSAIEDDVAGHIRYPDPVAHHPNLIQAIQLIAIHEQHHFQLCAFYYDLP</sequence>